<dbReference type="Proteomes" id="UP000596092">
    <property type="component" value="Chromosome"/>
</dbReference>
<evidence type="ECO:0000256" key="1">
    <source>
        <dbReference type="ARBA" id="ARBA00007189"/>
    </source>
</evidence>
<keyword evidence="3" id="KW-1185">Reference proteome</keyword>
<sequence>MQKKLWEIQNCYKCSLIGTCLNRLELRTLAKKKVFSIESKLSDYQLHSRFIAISDRTDLPGKALQKYFQRKYRTAIKPYLKAVSDEELKILWEKDVAEGWLDSAWWGILSHPHASEQLVATLYRDLHMLSHDFLCNYRPRMLHARQQENKIRLLEEVLGSERQIYRKEKRELIADLDQARKLAAINKALIDENQKWRNTADRFHRQLRTAASEGTDEANVQKIADLRQMNNSLCGELDETVRNFEAVRLERSAALAQVEELKAALCRQERREVEQEREIESLEQMLIHAIQEVSCAKCKDHNTEHCPGLNLCGKTVLYVGGLNKMVPHYRQLVEKSGGRFLHHDGGVECSRSILPKLLNTADAVFCPLDCISHDACQCIKKMCKRNQKPFVLMRSAGLSSLAKGLNEITQ</sequence>
<accession>A0A7T5VEL8</accession>
<name>A0A7T5VEL8_9BACT</name>
<reference evidence="2 3" key="1">
    <citation type="submission" date="2020-05" db="EMBL/GenBank/DDBJ databases">
        <title>Complete genome of Desulfobulbus oligotrophicus.</title>
        <authorList>
            <person name="Podar M."/>
        </authorList>
    </citation>
    <scope>NUCLEOTIDE SEQUENCE [LARGE SCALE GENOMIC DNA]</scope>
    <source>
        <strain evidence="2 3">Prop6</strain>
    </source>
</reference>
<dbReference type="KEGG" id="dog:HP555_11155"/>
<evidence type="ECO:0000313" key="2">
    <source>
        <dbReference type="EMBL" id="QQG66386.1"/>
    </source>
</evidence>
<dbReference type="AlphaFoldDB" id="A0A7T5VEL8"/>
<evidence type="ECO:0000313" key="3">
    <source>
        <dbReference type="Proteomes" id="UP000596092"/>
    </source>
</evidence>
<proteinExistence type="inferred from homology"/>
<dbReference type="EMBL" id="CP054140">
    <property type="protein sequence ID" value="QQG66386.1"/>
    <property type="molecule type" value="Genomic_DNA"/>
</dbReference>
<dbReference type="Pfam" id="PF10087">
    <property type="entry name" value="DUF2325"/>
    <property type="match status" value="1"/>
</dbReference>
<comment type="similarity">
    <text evidence="1">Belongs to the UPF0751 family.</text>
</comment>
<gene>
    <name evidence="2" type="ORF">HP555_11155</name>
</gene>
<dbReference type="InterPro" id="IPR016772">
    <property type="entry name" value="UCP020408"/>
</dbReference>
<protein>
    <submittedName>
        <fullName evidence="2">DUF2325 domain-containing protein</fullName>
    </submittedName>
</protein>
<organism evidence="2 3">
    <name type="scientific">Desulfobulbus oligotrophicus</name>
    <dbReference type="NCBI Taxonomy" id="1909699"/>
    <lineage>
        <taxon>Bacteria</taxon>
        <taxon>Pseudomonadati</taxon>
        <taxon>Thermodesulfobacteriota</taxon>
        <taxon>Desulfobulbia</taxon>
        <taxon>Desulfobulbales</taxon>
        <taxon>Desulfobulbaceae</taxon>
        <taxon>Desulfobulbus</taxon>
    </lineage>
</organism>